<dbReference type="GO" id="GO:0016757">
    <property type="term" value="F:glycosyltransferase activity"/>
    <property type="evidence" value="ECO:0007669"/>
    <property type="project" value="UniProtKB-KW"/>
</dbReference>
<evidence type="ECO:0000313" key="4">
    <source>
        <dbReference type="EMBL" id="SIN92559.1"/>
    </source>
</evidence>
<dbReference type="AlphaFoldDB" id="A0A1N6FBB8"/>
<keyword evidence="5" id="KW-1185">Reference proteome</keyword>
<dbReference type="RefSeq" id="WP_074255595.1">
    <property type="nucleotide sequence ID" value="NZ_FSRL01000001.1"/>
</dbReference>
<dbReference type="InterPro" id="IPR050748">
    <property type="entry name" value="Glycosyltrans_8_dom-fam"/>
</dbReference>
<proteinExistence type="predicted"/>
<dbReference type="Gene3D" id="3.90.550.10">
    <property type="entry name" value="Spore Coat Polysaccharide Biosynthesis Protein SpsA, Chain A"/>
    <property type="match status" value="1"/>
</dbReference>
<keyword evidence="3" id="KW-0479">Metal-binding</keyword>
<dbReference type="Pfam" id="PF01501">
    <property type="entry name" value="Glyco_transf_8"/>
    <property type="match status" value="1"/>
</dbReference>
<evidence type="ECO:0000256" key="3">
    <source>
        <dbReference type="ARBA" id="ARBA00022723"/>
    </source>
</evidence>
<organism evidence="4 5">
    <name type="scientific">Vannielia litorea</name>
    <dbReference type="NCBI Taxonomy" id="1217970"/>
    <lineage>
        <taxon>Bacteria</taxon>
        <taxon>Pseudomonadati</taxon>
        <taxon>Pseudomonadota</taxon>
        <taxon>Alphaproteobacteria</taxon>
        <taxon>Rhodobacterales</taxon>
        <taxon>Paracoccaceae</taxon>
        <taxon>Vannielia</taxon>
    </lineage>
</organism>
<dbReference type="STRING" id="1217970.SAMN05444002_1534"/>
<name>A0A1N6FBB8_9RHOB</name>
<gene>
    <name evidence="4" type="ORF">SAMN05444002_1534</name>
</gene>
<dbReference type="SUPFAM" id="SSF53448">
    <property type="entry name" value="Nucleotide-diphospho-sugar transferases"/>
    <property type="match status" value="1"/>
</dbReference>
<evidence type="ECO:0000313" key="5">
    <source>
        <dbReference type="Proteomes" id="UP000184932"/>
    </source>
</evidence>
<reference evidence="5" key="1">
    <citation type="submission" date="2016-11" db="EMBL/GenBank/DDBJ databases">
        <authorList>
            <person name="Varghese N."/>
            <person name="Submissions S."/>
        </authorList>
    </citation>
    <scope>NUCLEOTIDE SEQUENCE [LARGE SCALE GENOMIC DNA]</scope>
    <source>
        <strain evidence="5">DSM 29440</strain>
    </source>
</reference>
<dbReference type="OrthoDB" id="5672604at2"/>
<evidence type="ECO:0000256" key="1">
    <source>
        <dbReference type="ARBA" id="ARBA00022676"/>
    </source>
</evidence>
<dbReference type="InterPro" id="IPR029044">
    <property type="entry name" value="Nucleotide-diphossugar_trans"/>
</dbReference>
<dbReference type="PANTHER" id="PTHR13778">
    <property type="entry name" value="GLYCOSYLTRANSFERASE 8 DOMAIN-CONTAINING PROTEIN"/>
    <property type="match status" value="1"/>
</dbReference>
<dbReference type="PANTHER" id="PTHR13778:SF47">
    <property type="entry name" value="LIPOPOLYSACCHARIDE 1,3-GALACTOSYLTRANSFERASE"/>
    <property type="match status" value="1"/>
</dbReference>
<keyword evidence="1" id="KW-0328">Glycosyltransferase</keyword>
<dbReference type="EMBL" id="FSRL01000001">
    <property type="protein sequence ID" value="SIN92559.1"/>
    <property type="molecule type" value="Genomic_DNA"/>
</dbReference>
<evidence type="ECO:0000256" key="2">
    <source>
        <dbReference type="ARBA" id="ARBA00022679"/>
    </source>
</evidence>
<sequence length="323" mass="36534">MSGGTTENAAPGTALNIAYMCDRNYLPLTLVSLHSLLRHSARPMRVTLFLSDEAPEADGWVGDLGARFPHAEVSWRPIAPPVAREGFVSNLPMASYLRLRLPEFFDCRTIYLDGDTLVRGDVGELHDADLGPYAVAGVRDIVLLRAWNRQRRRLPFGPKPNYTDAEARRMKSIVDLQNYINTGVMVLGLERPEARTELQALNDLEAAMDFKQANNTTYADQDWINHRLGRRKSFLPFAWNVLGTTIPRTVKYLPRKYRAEVAAARKAPKLLHFTWRSKPYLHPAPPDDPDQANWWTWFHDERRALEEVVGPEVGSQLKYGGGG</sequence>
<accession>A0A1N6FBB8</accession>
<keyword evidence="2 4" id="KW-0808">Transferase</keyword>
<dbReference type="GO" id="GO:0046872">
    <property type="term" value="F:metal ion binding"/>
    <property type="evidence" value="ECO:0007669"/>
    <property type="project" value="UniProtKB-KW"/>
</dbReference>
<dbReference type="Proteomes" id="UP000184932">
    <property type="component" value="Unassembled WGS sequence"/>
</dbReference>
<protein>
    <submittedName>
        <fullName evidence="4">Lipopolysaccharide biosynthesis protein, LPS:glycosyltransferase</fullName>
    </submittedName>
</protein>
<dbReference type="InterPro" id="IPR002495">
    <property type="entry name" value="Glyco_trans_8"/>
</dbReference>